<name>A0A8J6EM95_ELECQ</name>
<sequence length="100" mass="11919">MIFRILRWRPWRLILSSCEMYLPKSSTTVNVSILLVIPDCKHINSVGIEFYNDHYAGREPFKMGRDFCSLQRLEFVFRFMSVLHEQTWEVCTALFSLCLH</sequence>
<protein>
    <submittedName>
        <fullName evidence="1">Uncharacterized protein</fullName>
    </submittedName>
</protein>
<dbReference type="AlphaFoldDB" id="A0A8J6EM95"/>
<reference evidence="1" key="1">
    <citation type="thesis" date="2020" institute="ProQuest LLC" country="789 East Eisenhower Parkway, Ann Arbor, MI, USA">
        <title>Comparative Genomics and Chromosome Evolution.</title>
        <authorList>
            <person name="Mudd A.B."/>
        </authorList>
    </citation>
    <scope>NUCLEOTIDE SEQUENCE</scope>
    <source>
        <strain evidence="1">HN-11 Male</strain>
        <tissue evidence="1">Kidney and liver</tissue>
    </source>
</reference>
<organism evidence="1 2">
    <name type="scientific">Eleutherodactylus coqui</name>
    <name type="common">Puerto Rican coqui</name>
    <dbReference type="NCBI Taxonomy" id="57060"/>
    <lineage>
        <taxon>Eukaryota</taxon>
        <taxon>Metazoa</taxon>
        <taxon>Chordata</taxon>
        <taxon>Craniata</taxon>
        <taxon>Vertebrata</taxon>
        <taxon>Euteleostomi</taxon>
        <taxon>Amphibia</taxon>
        <taxon>Batrachia</taxon>
        <taxon>Anura</taxon>
        <taxon>Neobatrachia</taxon>
        <taxon>Hyloidea</taxon>
        <taxon>Eleutherodactylidae</taxon>
        <taxon>Eleutherodactylinae</taxon>
        <taxon>Eleutherodactylus</taxon>
        <taxon>Eleutherodactylus</taxon>
    </lineage>
</organism>
<comment type="caution">
    <text evidence="1">The sequence shown here is derived from an EMBL/GenBank/DDBJ whole genome shotgun (WGS) entry which is preliminary data.</text>
</comment>
<dbReference type="EMBL" id="WNTK01000136">
    <property type="protein sequence ID" value="KAG9471526.1"/>
    <property type="molecule type" value="Genomic_DNA"/>
</dbReference>
<evidence type="ECO:0000313" key="1">
    <source>
        <dbReference type="EMBL" id="KAG9471526.1"/>
    </source>
</evidence>
<evidence type="ECO:0000313" key="2">
    <source>
        <dbReference type="Proteomes" id="UP000770717"/>
    </source>
</evidence>
<gene>
    <name evidence="1" type="ORF">GDO78_014481</name>
</gene>
<proteinExistence type="predicted"/>
<accession>A0A8J6EM95</accession>
<dbReference type="Proteomes" id="UP000770717">
    <property type="component" value="Unassembled WGS sequence"/>
</dbReference>
<keyword evidence="2" id="KW-1185">Reference proteome</keyword>